<evidence type="ECO:0000313" key="7">
    <source>
        <dbReference type="Proteomes" id="UP001597034"/>
    </source>
</evidence>
<keyword evidence="6" id="KW-0418">Kinase</keyword>
<dbReference type="PANTHER" id="PTHR43065">
    <property type="entry name" value="SENSOR HISTIDINE KINASE"/>
    <property type="match status" value="1"/>
</dbReference>
<dbReference type="InterPro" id="IPR013656">
    <property type="entry name" value="PAS_4"/>
</dbReference>
<dbReference type="Gene3D" id="3.30.450.20">
    <property type="entry name" value="PAS domain"/>
    <property type="match status" value="2"/>
</dbReference>
<dbReference type="SUPFAM" id="SSF55874">
    <property type="entry name" value="ATPase domain of HSP90 chaperone/DNA topoisomerase II/histidine kinase"/>
    <property type="match status" value="1"/>
</dbReference>
<dbReference type="SMART" id="SM00091">
    <property type="entry name" value="PAS"/>
    <property type="match status" value="2"/>
</dbReference>
<gene>
    <name evidence="6" type="ORF">ACFSBL_02175</name>
</gene>
<dbReference type="SUPFAM" id="SSF55785">
    <property type="entry name" value="PYP-like sensor domain (PAS domain)"/>
    <property type="match status" value="2"/>
</dbReference>
<keyword evidence="2" id="KW-0472">Membrane</keyword>
<organism evidence="6 7">
    <name type="scientific">Haloarchaeobius litoreus</name>
    <dbReference type="NCBI Taxonomy" id="755306"/>
    <lineage>
        <taxon>Archaea</taxon>
        <taxon>Methanobacteriati</taxon>
        <taxon>Methanobacteriota</taxon>
        <taxon>Stenosarchaea group</taxon>
        <taxon>Halobacteria</taxon>
        <taxon>Halobacteriales</taxon>
        <taxon>Halorubellaceae</taxon>
        <taxon>Haloarchaeobius</taxon>
    </lineage>
</organism>
<dbReference type="InterPro" id="IPR000014">
    <property type="entry name" value="PAS"/>
</dbReference>
<feature type="transmembrane region" description="Helical" evidence="2">
    <location>
        <begin position="99"/>
        <end position="123"/>
    </location>
</feature>
<evidence type="ECO:0000259" key="4">
    <source>
        <dbReference type="PROSITE" id="PS50112"/>
    </source>
</evidence>
<feature type="domain" description="PAC" evidence="5">
    <location>
        <begin position="295"/>
        <end position="349"/>
    </location>
</feature>
<feature type="transmembrane region" description="Helical" evidence="2">
    <location>
        <begin position="143"/>
        <end position="166"/>
    </location>
</feature>
<dbReference type="SMART" id="SM00387">
    <property type="entry name" value="HATPase_c"/>
    <property type="match status" value="1"/>
</dbReference>
<dbReference type="GO" id="GO:0016301">
    <property type="term" value="F:kinase activity"/>
    <property type="evidence" value="ECO:0007669"/>
    <property type="project" value="UniProtKB-KW"/>
</dbReference>
<dbReference type="Pfam" id="PF08448">
    <property type="entry name" value="PAS_4"/>
    <property type="match status" value="1"/>
</dbReference>
<dbReference type="SMART" id="SM00086">
    <property type="entry name" value="PAC"/>
    <property type="match status" value="2"/>
</dbReference>
<evidence type="ECO:0000259" key="3">
    <source>
        <dbReference type="PROSITE" id="PS50109"/>
    </source>
</evidence>
<dbReference type="PROSITE" id="PS50109">
    <property type="entry name" value="HIS_KIN"/>
    <property type="match status" value="1"/>
</dbReference>
<proteinExistence type="predicted"/>
<evidence type="ECO:0000259" key="5">
    <source>
        <dbReference type="PROSITE" id="PS50113"/>
    </source>
</evidence>
<feature type="transmembrane region" description="Helical" evidence="2">
    <location>
        <begin position="6"/>
        <end position="27"/>
    </location>
</feature>
<dbReference type="Proteomes" id="UP001597034">
    <property type="component" value="Unassembled WGS sequence"/>
</dbReference>
<dbReference type="InterPro" id="IPR001610">
    <property type="entry name" value="PAC"/>
</dbReference>
<protein>
    <submittedName>
        <fullName evidence="6">Histidine kinase N-terminal 7TM domain-containing protein</fullName>
    </submittedName>
</protein>
<accession>A0ABD6DEU1</accession>
<evidence type="ECO:0000256" key="2">
    <source>
        <dbReference type="SAM" id="Phobius"/>
    </source>
</evidence>
<dbReference type="InterPro" id="IPR000700">
    <property type="entry name" value="PAS-assoc_C"/>
</dbReference>
<dbReference type="CDD" id="cd00130">
    <property type="entry name" value="PAS"/>
    <property type="match status" value="1"/>
</dbReference>
<name>A0ABD6DEU1_9EURY</name>
<feature type="transmembrane region" description="Helical" evidence="2">
    <location>
        <begin position="66"/>
        <end position="87"/>
    </location>
</feature>
<keyword evidence="2" id="KW-0812">Transmembrane</keyword>
<feature type="transmembrane region" description="Helical" evidence="2">
    <location>
        <begin position="175"/>
        <end position="196"/>
    </location>
</feature>
<dbReference type="Pfam" id="PF02518">
    <property type="entry name" value="HATPase_c"/>
    <property type="match status" value="1"/>
</dbReference>
<keyword evidence="2" id="KW-1133">Transmembrane helix</keyword>
<reference evidence="6 7" key="1">
    <citation type="journal article" date="2019" name="Int. J. Syst. Evol. Microbiol.">
        <title>The Global Catalogue of Microorganisms (GCM) 10K type strain sequencing project: providing services to taxonomists for standard genome sequencing and annotation.</title>
        <authorList>
            <consortium name="The Broad Institute Genomics Platform"/>
            <consortium name="The Broad Institute Genome Sequencing Center for Infectious Disease"/>
            <person name="Wu L."/>
            <person name="Ma J."/>
        </authorList>
    </citation>
    <scope>NUCLEOTIDE SEQUENCE [LARGE SCALE GENOMIC DNA]</scope>
    <source>
        <strain evidence="6 7">CGMCC 1.10390</strain>
    </source>
</reference>
<feature type="domain" description="PAC" evidence="5">
    <location>
        <begin position="417"/>
        <end position="468"/>
    </location>
</feature>
<dbReference type="Pfam" id="PF08447">
    <property type="entry name" value="PAS_3"/>
    <property type="match status" value="1"/>
</dbReference>
<keyword evidence="7" id="KW-1185">Reference proteome</keyword>
<dbReference type="EMBL" id="JBHUDO010000001">
    <property type="protein sequence ID" value="MFD1644477.1"/>
    <property type="molecule type" value="Genomic_DNA"/>
</dbReference>
<feature type="domain" description="PAS" evidence="4">
    <location>
        <begin position="343"/>
        <end position="413"/>
    </location>
</feature>
<dbReference type="NCBIfam" id="TIGR00229">
    <property type="entry name" value="sensory_box"/>
    <property type="match status" value="2"/>
</dbReference>
<keyword evidence="6" id="KW-0808">Transferase</keyword>
<dbReference type="AlphaFoldDB" id="A0ABD6DEU1"/>
<dbReference type="InterPro" id="IPR035965">
    <property type="entry name" value="PAS-like_dom_sf"/>
</dbReference>
<dbReference type="RefSeq" id="WP_256399746.1">
    <property type="nucleotide sequence ID" value="NZ_JANHJR010000002.1"/>
</dbReference>
<evidence type="ECO:0000256" key="1">
    <source>
        <dbReference type="SAM" id="MobiDB-lite"/>
    </source>
</evidence>
<dbReference type="PROSITE" id="PS50112">
    <property type="entry name" value="PAS"/>
    <property type="match status" value="2"/>
</dbReference>
<dbReference type="Gene3D" id="3.30.565.10">
    <property type="entry name" value="Histidine kinase-like ATPase, C-terminal domain"/>
    <property type="match status" value="1"/>
</dbReference>
<dbReference type="CDD" id="cd00075">
    <property type="entry name" value="HATPase"/>
    <property type="match status" value="1"/>
</dbReference>
<feature type="domain" description="PAS" evidence="4">
    <location>
        <begin position="237"/>
        <end position="307"/>
    </location>
</feature>
<dbReference type="Pfam" id="PF16927">
    <property type="entry name" value="HisKA_7TM"/>
    <property type="match status" value="1"/>
</dbReference>
<dbReference type="InterPro" id="IPR031621">
    <property type="entry name" value="HisKA_7TM"/>
</dbReference>
<feature type="region of interest" description="Disordered" evidence="1">
    <location>
        <begin position="688"/>
        <end position="710"/>
    </location>
</feature>
<dbReference type="InterPro" id="IPR013655">
    <property type="entry name" value="PAS_fold_3"/>
</dbReference>
<dbReference type="InterPro" id="IPR003594">
    <property type="entry name" value="HATPase_dom"/>
</dbReference>
<feature type="transmembrane region" description="Helical" evidence="2">
    <location>
        <begin position="34"/>
        <end position="51"/>
    </location>
</feature>
<comment type="caution">
    <text evidence="6">The sequence shown here is derived from an EMBL/GenBank/DDBJ whole genome shotgun (WGS) entry which is preliminary data.</text>
</comment>
<dbReference type="PROSITE" id="PS50113">
    <property type="entry name" value="PAC"/>
    <property type="match status" value="2"/>
</dbReference>
<dbReference type="InterPro" id="IPR005467">
    <property type="entry name" value="His_kinase_dom"/>
</dbReference>
<evidence type="ECO:0000313" key="6">
    <source>
        <dbReference type="EMBL" id="MFD1644477.1"/>
    </source>
</evidence>
<sequence>MALQLTPYHLPLVCSLVLSVAVAAFAVRNRDVPGGAPLAVFAAATAVWTAGELGNVSATGTAAKTLWTNVEITASTLVPPAFLLLALEYTGRLDGLDRRLLGALGVEPVVLSLLVWTSGHGLVRRATGRRLAEGGYWIITESLGPAFFAHVAYSYLVIGLGIALIVRTSLLSRGVYLVQGTAFVLGVAVVLVANVAYVSGLTPPGLDPTNMAFAVCSLLLLAAIRSQRLLDVSPATRELARDELIATLPDAIVVLNESNRVVDANPAAEEVFDISTSDVIGEPLAAVAPSLAAALEDGTRMLALERGGETRHYDLRESELDRGYGTVTGRVVTLRDVTDRKQTEERYQALLDRSLDIVTVIDEAGAITYETPSVEEVLGYAQPELVGESALEYVHPDDREHIAETLTGQLAEPGSEATLEFRFLHADGSWRWLEARARNRTDDPVVDGIIVNSRDVTERKRREQQTDVMRRLLRHNLRNDMTVVQGYADLLSEAAVDGEAETRPGDDAPTDPPIAEYVDAIEERVEKVVERSDKLQRVTAELRADERRLVDPTMVIEKTVDSVRLAHPDVSVETDLEDLPPVRAGDAFEVAFTELVENSIEHCDGEPAITITATAEPEDVRVQVSDDGPGIPVDELDPLRNRKETALEHGSGVGLWLVIWVVRSVRGDLEFDVEDGTTVTLRLPRADRPTGVSAADTSADGARALSTSDE</sequence>
<dbReference type="InterPro" id="IPR036890">
    <property type="entry name" value="HATPase_C_sf"/>
</dbReference>
<feature type="domain" description="Histidine kinase" evidence="3">
    <location>
        <begin position="472"/>
        <end position="687"/>
    </location>
</feature>